<comment type="caution">
    <text evidence="2">The sequence shown here is derived from an EMBL/GenBank/DDBJ whole genome shotgun (WGS) entry which is preliminary data.</text>
</comment>
<dbReference type="RefSeq" id="WP_049736743.1">
    <property type="nucleotide sequence ID" value="NZ_BJON01000006.1"/>
</dbReference>
<dbReference type="EMBL" id="LGIQ01000002">
    <property type="protein sequence ID" value="KNB74498.1"/>
    <property type="molecule type" value="Genomic_DNA"/>
</dbReference>
<dbReference type="STRING" id="54915.ADS79_02065"/>
<proteinExistence type="predicted"/>
<dbReference type="InterPro" id="IPR043128">
    <property type="entry name" value="Rev_trsase/Diguanyl_cyclase"/>
</dbReference>
<evidence type="ECO:0000313" key="1">
    <source>
        <dbReference type="EMBL" id="GED67882.1"/>
    </source>
</evidence>
<evidence type="ECO:0000313" key="4">
    <source>
        <dbReference type="Proteomes" id="UP000319578"/>
    </source>
</evidence>
<dbReference type="Gene3D" id="3.30.70.270">
    <property type="match status" value="1"/>
</dbReference>
<accession>A0A0K9Z0I0</accession>
<dbReference type="AlphaFoldDB" id="A0A0K9Z0I0"/>
<organism evidence="2 3">
    <name type="scientific">Brevibacillus reuszeri</name>
    <dbReference type="NCBI Taxonomy" id="54915"/>
    <lineage>
        <taxon>Bacteria</taxon>
        <taxon>Bacillati</taxon>
        <taxon>Bacillota</taxon>
        <taxon>Bacilli</taxon>
        <taxon>Bacillales</taxon>
        <taxon>Paenibacillaceae</taxon>
        <taxon>Brevibacillus</taxon>
    </lineage>
</organism>
<dbReference type="OrthoDB" id="4986073at2"/>
<dbReference type="PATRIC" id="fig|54915.3.peg.5568"/>
<gene>
    <name evidence="2" type="ORF">ADS79_02065</name>
    <name evidence="1" type="ORF">BRE01_15840</name>
</gene>
<evidence type="ECO:0000313" key="3">
    <source>
        <dbReference type="Proteomes" id="UP000036834"/>
    </source>
</evidence>
<evidence type="ECO:0008006" key="5">
    <source>
        <dbReference type="Google" id="ProtNLM"/>
    </source>
</evidence>
<name>A0A0K9Z0I0_9BACL</name>
<evidence type="ECO:0000313" key="2">
    <source>
        <dbReference type="EMBL" id="KNB74498.1"/>
    </source>
</evidence>
<reference evidence="2" key="2">
    <citation type="submission" date="2015-07" db="EMBL/GenBank/DDBJ databases">
        <title>MeaNS - Measles Nucleotide Surveillance Program.</title>
        <authorList>
            <person name="Tran T."/>
            <person name="Druce J."/>
        </authorList>
    </citation>
    <scope>NUCLEOTIDE SEQUENCE</scope>
    <source>
        <strain evidence="2">DSM 9887</strain>
    </source>
</reference>
<sequence>MYRIGVVGPPPSVERILAIANEFEHEIEFVPFTYEDAREVSRIVQEHNAECNGWFCSGPIPYTIAKNAVGPDANIVYCPPTGSNLYRCFIQMSIDHNEVVKSVSVDMIDTEGPNLREAMSELDLNDETMFLHTYDEHYNPEAITSYHVSLWKQGKTQGAFTTLSSVERALREEGIPVYRVLITKMEIRQAMKIVIERARSTYFKDTQIGVEFIELEQFDKIPERSQTRYHLQQLELKIRQILLLLCERMDGSLMANGNGRYQIFSTRGAIQREIDRLRHTVTQLSLEADVPVAVGVGFGETAFSAENNARKAIQHAKERPEFGIVIVQDDGVMIESVGESEQLTYSYRSSDRELLDLLNKANISVKTYNKIKALVQRMGWSTFTTTDIASYLSMTVRNAQRILGSLCEYGLAELKGEEQQAVRGRPKKMYALKM</sequence>
<dbReference type="Proteomes" id="UP000319578">
    <property type="component" value="Unassembled WGS sequence"/>
</dbReference>
<protein>
    <recommendedName>
        <fullName evidence="5">Transcriptional regulator</fullName>
    </recommendedName>
</protein>
<reference evidence="1 4" key="3">
    <citation type="submission" date="2019-06" db="EMBL/GenBank/DDBJ databases">
        <title>Whole genome shotgun sequence of Brevibacillus reuszeri NBRC 15719.</title>
        <authorList>
            <person name="Hosoyama A."/>
            <person name="Uohara A."/>
            <person name="Ohji S."/>
            <person name="Ichikawa N."/>
        </authorList>
    </citation>
    <scope>NUCLEOTIDE SEQUENCE [LARGE SCALE GENOMIC DNA]</scope>
    <source>
        <strain evidence="1 4">NBRC 15719</strain>
    </source>
</reference>
<keyword evidence="4" id="KW-1185">Reference proteome</keyword>
<reference evidence="3" key="1">
    <citation type="submission" date="2015-07" db="EMBL/GenBank/DDBJ databases">
        <title>Genome sequencing project for genomic taxonomy and phylogenomics of Bacillus-like bacteria.</title>
        <authorList>
            <person name="Liu B."/>
            <person name="Wang J."/>
            <person name="Zhu Y."/>
            <person name="Liu G."/>
            <person name="Chen Q."/>
            <person name="Chen Z."/>
            <person name="Lan J."/>
            <person name="Che J."/>
            <person name="Ge C."/>
            <person name="Shi H."/>
            <person name="Pan Z."/>
            <person name="Liu X."/>
        </authorList>
    </citation>
    <scope>NUCLEOTIDE SEQUENCE [LARGE SCALE GENOMIC DNA]</scope>
    <source>
        <strain evidence="3">DSM 9887</strain>
    </source>
</reference>
<dbReference type="EMBL" id="BJON01000006">
    <property type="protein sequence ID" value="GED67882.1"/>
    <property type="molecule type" value="Genomic_DNA"/>
</dbReference>
<dbReference type="Proteomes" id="UP000036834">
    <property type="component" value="Unassembled WGS sequence"/>
</dbReference>